<proteinExistence type="predicted"/>
<protein>
    <submittedName>
        <fullName evidence="1">Uncharacterized protein</fullName>
    </submittedName>
</protein>
<organism evidence="1 2">
    <name type="scientific">Sphingomonas leidyi</name>
    <dbReference type="NCBI Taxonomy" id="68569"/>
    <lineage>
        <taxon>Bacteria</taxon>
        <taxon>Pseudomonadati</taxon>
        <taxon>Pseudomonadota</taxon>
        <taxon>Alphaproteobacteria</taxon>
        <taxon>Sphingomonadales</taxon>
        <taxon>Sphingomonadaceae</taxon>
        <taxon>Sphingomonas</taxon>
    </lineage>
</organism>
<keyword evidence="2" id="KW-1185">Reference proteome</keyword>
<dbReference type="EMBL" id="JAASQV010000002">
    <property type="protein sequence ID" value="NIJ65341.1"/>
    <property type="molecule type" value="Genomic_DNA"/>
</dbReference>
<dbReference type="Proteomes" id="UP000564677">
    <property type="component" value="Unassembled WGS sequence"/>
</dbReference>
<dbReference type="AlphaFoldDB" id="A0A7X5V0V7"/>
<accession>A0A7X5V0V7</accession>
<name>A0A7X5V0V7_9SPHN</name>
<evidence type="ECO:0000313" key="2">
    <source>
        <dbReference type="Proteomes" id="UP000564677"/>
    </source>
</evidence>
<sequence>MLSRAHPQDADLLDRLLDAASAHARAGLGEPVVLRRCSDIEIREEIEGLRFETWCVRKGEEGLVVVATATAYDEGGRECMVASGRFTFSTFVAPSASILTRLARLDYPTK</sequence>
<gene>
    <name evidence="1" type="ORF">FHR20_002303</name>
</gene>
<reference evidence="1 2" key="1">
    <citation type="submission" date="2020-03" db="EMBL/GenBank/DDBJ databases">
        <title>Genomic Encyclopedia of Type Strains, Phase IV (KMG-IV): sequencing the most valuable type-strain genomes for metagenomic binning, comparative biology and taxonomic classification.</title>
        <authorList>
            <person name="Goeker M."/>
        </authorList>
    </citation>
    <scope>NUCLEOTIDE SEQUENCE [LARGE SCALE GENOMIC DNA]</scope>
    <source>
        <strain evidence="1 2">DSM 4733</strain>
    </source>
</reference>
<dbReference type="RefSeq" id="WP_167299753.1">
    <property type="nucleotide sequence ID" value="NZ_JAASQV010000002.1"/>
</dbReference>
<evidence type="ECO:0000313" key="1">
    <source>
        <dbReference type="EMBL" id="NIJ65341.1"/>
    </source>
</evidence>
<comment type="caution">
    <text evidence="1">The sequence shown here is derived from an EMBL/GenBank/DDBJ whole genome shotgun (WGS) entry which is preliminary data.</text>
</comment>